<dbReference type="Pfam" id="PF24803">
    <property type="entry name" value="DUF7704"/>
    <property type="match status" value="1"/>
</dbReference>
<keyword evidence="4" id="KW-1185">Reference proteome</keyword>
<protein>
    <recommendedName>
        <fullName evidence="2">DUF7704 domain-containing protein</fullName>
    </recommendedName>
</protein>
<comment type="caution">
    <text evidence="3">The sequence shown here is derived from an EMBL/GenBank/DDBJ whole genome shotgun (WGS) entry which is preliminary data.</text>
</comment>
<evidence type="ECO:0000256" key="1">
    <source>
        <dbReference type="SAM" id="Phobius"/>
    </source>
</evidence>
<evidence type="ECO:0000259" key="2">
    <source>
        <dbReference type="Pfam" id="PF24803"/>
    </source>
</evidence>
<gene>
    <name evidence="3" type="ORF">BCR38DRAFT_434011</name>
</gene>
<dbReference type="GeneID" id="63776498"/>
<dbReference type="STRING" id="1141098.A0A1Y2DXS7"/>
<keyword evidence="1" id="KW-0472">Membrane</keyword>
<feature type="transmembrane region" description="Helical" evidence="1">
    <location>
        <begin position="7"/>
        <end position="28"/>
    </location>
</feature>
<dbReference type="Proteomes" id="UP000193689">
    <property type="component" value="Unassembled WGS sequence"/>
</dbReference>
<dbReference type="AlphaFoldDB" id="A0A1Y2DXS7"/>
<evidence type="ECO:0000313" key="4">
    <source>
        <dbReference type="Proteomes" id="UP000193689"/>
    </source>
</evidence>
<feature type="transmembrane region" description="Helical" evidence="1">
    <location>
        <begin position="79"/>
        <end position="99"/>
    </location>
</feature>
<keyword evidence="1" id="KW-1133">Transmembrane helix</keyword>
<proteinExistence type="predicted"/>
<dbReference type="InterPro" id="IPR056121">
    <property type="entry name" value="DUF7704"/>
</dbReference>
<dbReference type="InParanoid" id="A0A1Y2DXS7"/>
<sequence length="154" mass="17092">MSTIPLPYLLVFHYVEPLFATLGALQALLSPGALVHMSLPSISYTPALRPLFTQLAGSWLMFAFHDAVTLRIYRDDVRIWRHILGAAILSDVGYTASLVQSMGWEWFLNPLRWDLVNGFTILSTVGPLVAKVLFVLGVGVPGDRKLGKKGRKKE</sequence>
<accession>A0A1Y2DXS7</accession>
<organism evidence="3 4">
    <name type="scientific">Pseudomassariella vexata</name>
    <dbReference type="NCBI Taxonomy" id="1141098"/>
    <lineage>
        <taxon>Eukaryota</taxon>
        <taxon>Fungi</taxon>
        <taxon>Dikarya</taxon>
        <taxon>Ascomycota</taxon>
        <taxon>Pezizomycotina</taxon>
        <taxon>Sordariomycetes</taxon>
        <taxon>Xylariomycetidae</taxon>
        <taxon>Amphisphaeriales</taxon>
        <taxon>Pseudomassariaceae</taxon>
        <taxon>Pseudomassariella</taxon>
    </lineage>
</organism>
<feature type="transmembrane region" description="Helical" evidence="1">
    <location>
        <begin position="48"/>
        <end position="67"/>
    </location>
</feature>
<dbReference type="RefSeq" id="XP_040715516.1">
    <property type="nucleotide sequence ID" value="XM_040860286.1"/>
</dbReference>
<feature type="domain" description="DUF7704" evidence="2">
    <location>
        <begin position="2"/>
        <end position="139"/>
    </location>
</feature>
<name>A0A1Y2DXS7_9PEZI</name>
<keyword evidence="1" id="KW-0812">Transmembrane</keyword>
<dbReference type="PANTHER" id="PTHR37019:SF1">
    <property type="entry name" value="EXPERA DOMAIN-CONTAINING PROTEIN"/>
    <property type="match status" value="1"/>
</dbReference>
<reference evidence="3 4" key="1">
    <citation type="submission" date="2016-07" db="EMBL/GenBank/DDBJ databases">
        <title>Pervasive Adenine N6-methylation of Active Genes in Fungi.</title>
        <authorList>
            <consortium name="DOE Joint Genome Institute"/>
            <person name="Mondo S.J."/>
            <person name="Dannebaum R.O."/>
            <person name="Kuo R.C."/>
            <person name="Labutti K."/>
            <person name="Haridas S."/>
            <person name="Kuo A."/>
            <person name="Salamov A."/>
            <person name="Ahrendt S.R."/>
            <person name="Lipzen A."/>
            <person name="Sullivan W."/>
            <person name="Andreopoulos W.B."/>
            <person name="Clum A."/>
            <person name="Lindquist E."/>
            <person name="Daum C."/>
            <person name="Ramamoorthy G.K."/>
            <person name="Gryganskyi A."/>
            <person name="Culley D."/>
            <person name="Magnuson J.K."/>
            <person name="James T.Y."/>
            <person name="O'Malley M.A."/>
            <person name="Stajich J.E."/>
            <person name="Spatafora J.W."/>
            <person name="Visel A."/>
            <person name="Grigoriev I.V."/>
        </authorList>
    </citation>
    <scope>NUCLEOTIDE SEQUENCE [LARGE SCALE GENOMIC DNA]</scope>
    <source>
        <strain evidence="3 4">CBS 129021</strain>
    </source>
</reference>
<dbReference type="EMBL" id="MCFJ01000007">
    <property type="protein sequence ID" value="ORY64102.1"/>
    <property type="molecule type" value="Genomic_DNA"/>
</dbReference>
<dbReference type="PANTHER" id="PTHR37019">
    <property type="entry name" value="CHROMOSOME 1, WHOLE GENOME SHOTGUN SEQUENCE"/>
    <property type="match status" value="1"/>
</dbReference>
<feature type="transmembrane region" description="Helical" evidence="1">
    <location>
        <begin position="119"/>
        <end position="142"/>
    </location>
</feature>
<dbReference type="OrthoDB" id="3587182at2759"/>
<evidence type="ECO:0000313" key="3">
    <source>
        <dbReference type="EMBL" id="ORY64102.1"/>
    </source>
</evidence>